<gene>
    <name evidence="1" type="ORF">BLA6863_07223</name>
</gene>
<organism evidence="1 2">
    <name type="scientific">Burkholderia lata (strain ATCC 17760 / DSM 23089 / LMG 22485 / NCIMB 9086 / R18194 / 383)</name>
    <dbReference type="NCBI Taxonomy" id="482957"/>
    <lineage>
        <taxon>Bacteria</taxon>
        <taxon>Pseudomonadati</taxon>
        <taxon>Pseudomonadota</taxon>
        <taxon>Betaproteobacteria</taxon>
        <taxon>Burkholderiales</taxon>
        <taxon>Burkholderiaceae</taxon>
        <taxon>Burkholderia</taxon>
        <taxon>Burkholderia cepacia complex</taxon>
    </lineage>
</organism>
<evidence type="ECO:0000313" key="2">
    <source>
        <dbReference type="Proteomes" id="UP000494170"/>
    </source>
</evidence>
<accession>A0A6P2S0K1</accession>
<reference evidence="1 2" key="1">
    <citation type="submission" date="2019-09" db="EMBL/GenBank/DDBJ databases">
        <authorList>
            <person name="Depoorter E."/>
        </authorList>
    </citation>
    <scope>NUCLEOTIDE SEQUENCE [LARGE SCALE GENOMIC DNA]</scope>
    <source>
        <strain evidence="1">LMG 6863</strain>
    </source>
</reference>
<dbReference type="EMBL" id="CABVPY010000086">
    <property type="protein sequence ID" value="VWC43462.1"/>
    <property type="molecule type" value="Genomic_DNA"/>
</dbReference>
<name>A0A6P2S0K1_BURL3</name>
<evidence type="ECO:0000313" key="1">
    <source>
        <dbReference type="EMBL" id="VWC43462.1"/>
    </source>
</evidence>
<protein>
    <submittedName>
        <fullName evidence="1">Uncharacterized protein</fullName>
    </submittedName>
</protein>
<proteinExistence type="predicted"/>
<dbReference type="Proteomes" id="UP000494170">
    <property type="component" value="Unassembled WGS sequence"/>
</dbReference>
<dbReference type="AlphaFoldDB" id="A0A6P2S0K1"/>
<sequence length="250" mass="27733">MDAGGARIAERRGCVGDALERVEVAQFVETVDQAERQDAGRSRGDDQQLLRHAQHVGAGAAFAVQREVAAAEHHRDDARRGARDPVHRLERARRFDDRDDTRAAGRGPGFILERGQQFVDRLDMRATAHLRQHDAVHAGPHGRAQVRHQQVERAVGADQHVAAGGTQHRHGVGEAGAGVGLARERHAVLEVEDQRIGRAGRGFFDKAGDVGGDIEKRAPDWLGRGIHRCSRKIKVTFIFETDWCIRQDYR</sequence>